<comment type="catalytic activity">
    <reaction evidence="30">
        <text>chloride(in) = chloride(out)</text>
        <dbReference type="Rhea" id="RHEA:29823"/>
        <dbReference type="ChEBI" id="CHEBI:17996"/>
    </reaction>
</comment>
<dbReference type="GO" id="GO:0070175">
    <property type="term" value="P:positive regulation of enamel mineralization"/>
    <property type="evidence" value="ECO:0007669"/>
    <property type="project" value="Ensembl"/>
</dbReference>
<organism evidence="42">
    <name type="scientific">Ursus maritimus</name>
    <name type="common">Polar bear</name>
    <name type="synonym">Thalarctos maritimus</name>
    <dbReference type="NCBI Taxonomy" id="29073"/>
    <lineage>
        <taxon>Eukaryota</taxon>
        <taxon>Metazoa</taxon>
        <taxon>Chordata</taxon>
        <taxon>Craniata</taxon>
        <taxon>Vertebrata</taxon>
        <taxon>Euteleostomi</taxon>
        <taxon>Mammalia</taxon>
        <taxon>Eutheria</taxon>
        <taxon>Laurasiatheria</taxon>
        <taxon>Carnivora</taxon>
        <taxon>Caniformia</taxon>
        <taxon>Ursidae</taxon>
        <taxon>Ursus</taxon>
    </lineage>
</organism>
<keyword evidence="17 38" id="KW-0067">ATP-binding</keyword>
<dbReference type="GO" id="GO:0030301">
    <property type="term" value="P:cholesterol transport"/>
    <property type="evidence" value="ECO:0007669"/>
    <property type="project" value="Ensembl"/>
</dbReference>
<dbReference type="NCBIfam" id="TIGR01271">
    <property type="entry name" value="CFTR_protein"/>
    <property type="match status" value="1"/>
</dbReference>
<evidence type="ECO:0000256" key="33">
    <source>
        <dbReference type="ARBA" id="ARBA00033163"/>
    </source>
</evidence>
<dbReference type="Pfam" id="PF14396">
    <property type="entry name" value="CFTR_R"/>
    <property type="match status" value="1"/>
</dbReference>
<dbReference type="PROSITE" id="PS50893">
    <property type="entry name" value="ABC_TRANSPORTER_2"/>
    <property type="match status" value="2"/>
</dbReference>
<evidence type="ECO:0000256" key="20">
    <source>
        <dbReference type="ARBA" id="ARBA00023065"/>
    </source>
</evidence>
<evidence type="ECO:0000256" key="26">
    <source>
        <dbReference type="ARBA" id="ARBA00023235"/>
    </source>
</evidence>
<dbReference type="GO" id="GO:0005634">
    <property type="term" value="C:nucleus"/>
    <property type="evidence" value="ECO:0007669"/>
    <property type="project" value="UniProtKB-SubCell"/>
</dbReference>
<dbReference type="GO" id="GO:0035377">
    <property type="term" value="P:transepithelial water transport"/>
    <property type="evidence" value="ECO:0007669"/>
    <property type="project" value="Ensembl"/>
</dbReference>
<comment type="subcellular location">
    <subcellularLocation>
        <location evidence="3">Apical cell membrane</location>
        <topology evidence="3">Multi-pass membrane protein</topology>
    </subcellularLocation>
    <subcellularLocation>
        <location evidence="38">Cell membrane</location>
        <topology evidence="38">Multi-pass membrane protein</topology>
    </subcellularLocation>
    <subcellularLocation>
        <location evidence="5">Early endosome membrane</location>
        <topology evidence="5">Multi-pass membrane protein</topology>
    </subcellularLocation>
    <subcellularLocation>
        <location evidence="4">Endoplasmic reticulum membrane</location>
        <topology evidence="4">Multi-pass membrane protein</topology>
    </subcellularLocation>
    <subcellularLocation>
        <location evidence="1">Nucleus</location>
    </subcellularLocation>
    <subcellularLocation>
        <location evidence="2">Recycling endosome membrane</location>
        <topology evidence="2">Multi-pass membrane protein</topology>
    </subcellularLocation>
</comment>
<keyword evidence="15" id="KW-0967">Endosome</keyword>
<evidence type="ECO:0000256" key="39">
    <source>
        <dbReference type="SAM" id="MobiDB-lite"/>
    </source>
</evidence>
<evidence type="ECO:0000256" key="35">
    <source>
        <dbReference type="ARBA" id="ARBA00044653"/>
    </source>
</evidence>
<feature type="transmembrane region" description="Helical" evidence="38">
    <location>
        <begin position="852"/>
        <end position="877"/>
    </location>
</feature>
<evidence type="ECO:0000256" key="29">
    <source>
        <dbReference type="ARBA" id="ARBA00023303"/>
    </source>
</evidence>
<evidence type="ECO:0000256" key="18">
    <source>
        <dbReference type="ARBA" id="ARBA00022843"/>
    </source>
</evidence>
<evidence type="ECO:0000256" key="10">
    <source>
        <dbReference type="ARBA" id="ARBA00022475"/>
    </source>
</evidence>
<dbReference type="FunFam" id="1.20.1560.10:FF:000017">
    <property type="entry name" value="Cystic fibrosis transmembrane conductance regulator"/>
    <property type="match status" value="1"/>
</dbReference>
<feature type="domain" description="ABC transmembrane type-1" evidence="41">
    <location>
        <begin position="78"/>
        <end position="315"/>
    </location>
</feature>
<dbReference type="CDD" id="cd18594">
    <property type="entry name" value="ABC_6TM_CFTR_D1"/>
    <property type="match status" value="1"/>
</dbReference>
<feature type="domain" description="ABC transmembrane type-1" evidence="41">
    <location>
        <begin position="853"/>
        <end position="1148"/>
    </location>
</feature>
<evidence type="ECO:0000256" key="37">
    <source>
        <dbReference type="ARBA" id="ARBA00093570"/>
    </source>
</evidence>
<dbReference type="InterPro" id="IPR009147">
    <property type="entry name" value="CFTR/ABCC7"/>
</dbReference>
<evidence type="ECO:0000256" key="12">
    <source>
        <dbReference type="ARBA" id="ARBA00022692"/>
    </source>
</evidence>
<comment type="catalytic activity">
    <reaction evidence="34 38">
        <text>ATP + H2O + closed Cl(-) channel = ADP + phosphate + open Cl(-) channel.</text>
        <dbReference type="EC" id="5.6.1.6"/>
    </reaction>
</comment>
<dbReference type="GO" id="GO:0019899">
    <property type="term" value="F:enzyme binding"/>
    <property type="evidence" value="ECO:0007669"/>
    <property type="project" value="Ensembl"/>
</dbReference>
<dbReference type="GO" id="GO:0051454">
    <property type="term" value="P:intracellular pH elevation"/>
    <property type="evidence" value="ECO:0007669"/>
    <property type="project" value="Ensembl"/>
</dbReference>
<evidence type="ECO:0000256" key="9">
    <source>
        <dbReference type="ARBA" id="ARBA00022448"/>
    </source>
</evidence>
<evidence type="ECO:0000256" key="8">
    <source>
        <dbReference type="ARBA" id="ARBA00016668"/>
    </source>
</evidence>
<evidence type="ECO:0000256" key="30">
    <source>
        <dbReference type="ARBA" id="ARBA00024167"/>
    </source>
</evidence>
<dbReference type="SUPFAM" id="SSF52540">
    <property type="entry name" value="P-loop containing nucleoside triphosphate hydrolases"/>
    <property type="match status" value="2"/>
</dbReference>
<dbReference type="InterPro" id="IPR047082">
    <property type="entry name" value="CFTR1_ATP-bd_dom1"/>
</dbReference>
<dbReference type="Pfam" id="PF00005">
    <property type="entry name" value="ABC_tran"/>
    <property type="match status" value="2"/>
</dbReference>
<evidence type="ECO:0000256" key="32">
    <source>
        <dbReference type="ARBA" id="ARBA00031358"/>
    </source>
</evidence>
<evidence type="ECO:0000259" key="40">
    <source>
        <dbReference type="PROSITE" id="PS50893"/>
    </source>
</evidence>
<protein>
    <recommendedName>
        <fullName evidence="8 38">Cystic fibrosis transmembrane conductance regulator</fullName>
        <ecNumber evidence="7 38">5.6.1.6</ecNumber>
    </recommendedName>
    <alternativeName>
        <fullName evidence="31 38">ATP-binding cassette sub-family C member 7</fullName>
    </alternativeName>
    <alternativeName>
        <fullName evidence="32 38">Channel conductance-controlling ATPase</fullName>
    </alternativeName>
    <alternativeName>
        <fullName evidence="33 38">cAMP-dependent chloride channel</fullName>
    </alternativeName>
</protein>
<comment type="catalytic activity">
    <reaction evidence="35">
        <text>hydrogencarbonate(in) = hydrogencarbonate(out)</text>
        <dbReference type="Rhea" id="RHEA:28695"/>
        <dbReference type="ChEBI" id="CHEBI:17544"/>
    </reaction>
</comment>
<dbReference type="PROSITE" id="PS00211">
    <property type="entry name" value="ABC_TRANSPORTER_1"/>
    <property type="match status" value="1"/>
</dbReference>
<comment type="function">
    <text evidence="38">Epithelial ion channel that plays an important role in the regulation of epithelial ion and water transport and fluid homeostasis. Mediates the transport of chloride ions across the cell membrane. Possesses an intrinsic ATPase activity and utilizes ATP to gate its channel; the passive flow of anions through the channel is gated by cycles of ATP binding and hydrolysis by the ATP-binding domains. The ion channel is also permeable to HCO(3)(-); selectivity depends on the extracellular chloride concentration. Exerts its function also by modulating the activity of other ion channels and transporters. Contributes to the regulation of the pH and the ion content of the epithelial fluid layer.</text>
</comment>
<keyword evidence="14 38" id="KW-0547">Nucleotide-binding</keyword>
<dbReference type="GO" id="GO:0060081">
    <property type="term" value="P:membrane hyperpolarization"/>
    <property type="evidence" value="ECO:0007669"/>
    <property type="project" value="Ensembl"/>
</dbReference>
<evidence type="ECO:0000256" key="34">
    <source>
        <dbReference type="ARBA" id="ARBA00034073"/>
    </source>
</evidence>
<keyword evidence="24" id="KW-0325">Glycoprotein</keyword>
<evidence type="ECO:0000256" key="11">
    <source>
        <dbReference type="ARBA" id="ARBA00022553"/>
    </source>
</evidence>
<evidence type="ECO:0000256" key="21">
    <source>
        <dbReference type="ARBA" id="ARBA00023136"/>
    </source>
</evidence>
<keyword evidence="26" id="KW-0413">Isomerase</keyword>
<keyword evidence="12 38" id="KW-0812">Transmembrane</keyword>
<evidence type="ECO:0000259" key="41">
    <source>
        <dbReference type="PROSITE" id="PS50929"/>
    </source>
</evidence>
<feature type="transmembrane region" description="Helical" evidence="38">
    <location>
        <begin position="1098"/>
        <end position="1116"/>
    </location>
</feature>
<keyword evidence="23 38" id="KW-0869">Chloride channel</keyword>
<feature type="transmembrane region" description="Helical" evidence="38">
    <location>
        <begin position="111"/>
        <end position="135"/>
    </location>
</feature>
<keyword evidence="20 38" id="KW-0406">Ion transport</keyword>
<evidence type="ECO:0000256" key="19">
    <source>
        <dbReference type="ARBA" id="ARBA00022989"/>
    </source>
</evidence>
<dbReference type="InterPro" id="IPR003439">
    <property type="entry name" value="ABC_transporter-like_ATP-bd"/>
</dbReference>
<dbReference type="InterPro" id="IPR036640">
    <property type="entry name" value="ABC1_TM_sf"/>
</dbReference>
<evidence type="ECO:0000256" key="7">
    <source>
        <dbReference type="ARBA" id="ARBA00012195"/>
    </source>
</evidence>
<keyword evidence="28" id="KW-0449">Lipoprotein</keyword>
<keyword evidence="19 38" id="KW-1133">Transmembrane helix</keyword>
<dbReference type="GeneTree" id="ENSGT00940000158567"/>
<dbReference type="GO" id="GO:0034976">
    <property type="term" value="P:response to endoplasmic reticulum stress"/>
    <property type="evidence" value="ECO:0007669"/>
    <property type="project" value="Ensembl"/>
</dbReference>
<feature type="transmembrane region" description="Helical" evidence="38">
    <location>
        <begin position="213"/>
        <end position="233"/>
    </location>
</feature>
<name>A0A452T6H6_URSMA</name>
<evidence type="ECO:0000256" key="25">
    <source>
        <dbReference type="ARBA" id="ARBA00023214"/>
    </source>
</evidence>
<evidence type="ECO:0000256" key="3">
    <source>
        <dbReference type="ARBA" id="ARBA00004424"/>
    </source>
</evidence>
<dbReference type="InterPro" id="IPR003593">
    <property type="entry name" value="AAA+_ATPase"/>
</dbReference>
<dbReference type="GO" id="GO:0005829">
    <property type="term" value="C:cytosol"/>
    <property type="evidence" value="ECO:0007669"/>
    <property type="project" value="Ensembl"/>
</dbReference>
<dbReference type="GO" id="GO:0005524">
    <property type="term" value="F:ATP binding"/>
    <property type="evidence" value="ECO:0007669"/>
    <property type="project" value="UniProtKB-KW"/>
</dbReference>
<evidence type="ECO:0000256" key="22">
    <source>
        <dbReference type="ARBA" id="ARBA00023139"/>
    </source>
</evidence>
<dbReference type="PROSITE" id="PS50929">
    <property type="entry name" value="ABC_TM1F"/>
    <property type="match status" value="2"/>
</dbReference>
<dbReference type="SMART" id="SM00382">
    <property type="entry name" value="AAA"/>
    <property type="match status" value="2"/>
</dbReference>
<dbReference type="InterPro" id="IPR050173">
    <property type="entry name" value="ABC_transporter_C-like"/>
</dbReference>
<evidence type="ECO:0000256" key="28">
    <source>
        <dbReference type="ARBA" id="ARBA00023288"/>
    </source>
</evidence>
<feature type="domain" description="ABC transporter" evidence="40">
    <location>
        <begin position="1205"/>
        <end position="1438"/>
    </location>
</feature>
<accession>A0A452T6H6</accession>
<dbReference type="PANTHER" id="PTHR24223:SF19">
    <property type="entry name" value="CYSTIC FIBROSIS TRANSMEMBRANE CONDUCTANCE REGULATOR"/>
    <property type="match status" value="1"/>
</dbReference>
<dbReference type="InterPro" id="IPR025837">
    <property type="entry name" value="CFTR_reg_dom"/>
</dbReference>
<keyword evidence="22" id="KW-0564">Palmitate</keyword>
<keyword evidence="18" id="KW-0832">Ubl conjugation</keyword>
<evidence type="ECO:0000256" key="24">
    <source>
        <dbReference type="ARBA" id="ARBA00023180"/>
    </source>
</evidence>
<dbReference type="GO" id="GO:0030165">
    <property type="term" value="F:PDZ domain binding"/>
    <property type="evidence" value="ECO:0007669"/>
    <property type="project" value="Ensembl"/>
</dbReference>
<dbReference type="FunFam" id="3.40.50.300:FF:000591">
    <property type="entry name" value="Cystic fibrosis transmembrane conductance regulator"/>
    <property type="match status" value="1"/>
</dbReference>
<dbReference type="GO" id="GO:0005260">
    <property type="term" value="F:intracellularly ATP-gated chloride channel activity"/>
    <property type="evidence" value="ECO:0007669"/>
    <property type="project" value="UniProtKB-EC"/>
</dbReference>
<dbReference type="PRINTS" id="PR01851">
    <property type="entry name" value="CYSFIBREGLTR"/>
</dbReference>
<dbReference type="CDD" id="cd18600">
    <property type="entry name" value="ABC_6TM_CFTR_D2"/>
    <property type="match status" value="1"/>
</dbReference>
<dbReference type="GO" id="GO:0016324">
    <property type="term" value="C:apical plasma membrane"/>
    <property type="evidence" value="ECO:0007669"/>
    <property type="project" value="UniProtKB-SubCell"/>
</dbReference>
<evidence type="ECO:0000256" key="13">
    <source>
        <dbReference type="ARBA" id="ARBA00022737"/>
    </source>
</evidence>
<proteinExistence type="inferred from homology"/>
<evidence type="ECO:0000256" key="5">
    <source>
        <dbReference type="ARBA" id="ARBA00004520"/>
    </source>
</evidence>
<gene>
    <name evidence="42" type="primary">CFTR</name>
</gene>
<evidence type="ECO:0000256" key="31">
    <source>
        <dbReference type="ARBA" id="ARBA00029720"/>
    </source>
</evidence>
<dbReference type="FunFam" id="3.40.50.300:FF:000581">
    <property type="entry name" value="Cystic fibrosis transmembrane conductance regulator"/>
    <property type="match status" value="1"/>
</dbReference>
<evidence type="ECO:0000256" key="17">
    <source>
        <dbReference type="ARBA" id="ARBA00022840"/>
    </source>
</evidence>
<evidence type="ECO:0000256" key="16">
    <source>
        <dbReference type="ARBA" id="ARBA00022824"/>
    </source>
</evidence>
<dbReference type="OMA" id="CQRYLVI"/>
<feature type="compositionally biased region" description="Basic residues" evidence="39">
    <location>
        <begin position="1447"/>
        <end position="1457"/>
    </location>
</feature>
<dbReference type="GO" id="GO:0097186">
    <property type="term" value="P:amelogenesis"/>
    <property type="evidence" value="ECO:0007669"/>
    <property type="project" value="Ensembl"/>
</dbReference>
<dbReference type="Pfam" id="PF00664">
    <property type="entry name" value="ABC_membrane"/>
    <property type="match status" value="2"/>
</dbReference>
<evidence type="ECO:0000256" key="1">
    <source>
        <dbReference type="ARBA" id="ARBA00004123"/>
    </source>
</evidence>
<feature type="transmembrane region" description="Helical" evidence="38">
    <location>
        <begin position="909"/>
        <end position="937"/>
    </location>
</feature>
<keyword evidence="13" id="KW-0677">Repeat</keyword>
<dbReference type="GO" id="GO:0106138">
    <property type="term" value="F:Sec61 translocon complex binding"/>
    <property type="evidence" value="ECO:0007669"/>
    <property type="project" value="Ensembl"/>
</dbReference>
<keyword evidence="21 38" id="KW-0472">Membrane</keyword>
<evidence type="ECO:0000256" key="6">
    <source>
        <dbReference type="ARBA" id="ARBA00009118"/>
    </source>
</evidence>
<evidence type="ECO:0000256" key="36">
    <source>
        <dbReference type="ARBA" id="ARBA00048778"/>
    </source>
</evidence>
<evidence type="ECO:0000256" key="27">
    <source>
        <dbReference type="ARBA" id="ARBA00023242"/>
    </source>
</evidence>
<feature type="transmembrane region" description="Helical" evidence="38">
    <location>
        <begin position="1007"/>
        <end position="1026"/>
    </location>
</feature>
<keyword evidence="9 38" id="KW-0813">Transport</keyword>
<dbReference type="InterPro" id="IPR011527">
    <property type="entry name" value="ABC1_TM_dom"/>
</dbReference>
<dbReference type="InterPro" id="IPR027417">
    <property type="entry name" value="P-loop_NTPase"/>
</dbReference>
<dbReference type="GO" id="GO:0031901">
    <property type="term" value="C:early endosome membrane"/>
    <property type="evidence" value="ECO:0007669"/>
    <property type="project" value="UniProtKB-SubCell"/>
</dbReference>
<dbReference type="GO" id="GO:0015106">
    <property type="term" value="F:bicarbonate transmembrane transporter activity"/>
    <property type="evidence" value="ECO:0007669"/>
    <property type="project" value="Ensembl"/>
</dbReference>
<evidence type="ECO:0000256" key="23">
    <source>
        <dbReference type="ARBA" id="ARBA00023173"/>
    </source>
</evidence>
<sequence length="1475" mass="167830">TCFFPLERILLSFLILSLRYRQRLELSDIYQIPSADSADNLSEKLEREWDRELASKKNPKLINALRRCFFWRFMFYGILLYLGEVTKSVQPLLLGRIIASYDPDNKQERSIAIYLAIGLCLLFVTRMLLLHPVIFGLHHIGMQMRIAMFSLIYKKTLKLSSRVLDKISIGQLISLLSNNLNKFDEGLALAHFVWIVPLQVTLLMGLLWDLLQASAFCGLAFLIVLALFQAVLGRMMMKYRDQRAGKINERLVITSEMIENIQSVKAYCWEEAMERMIENIRQTELKLTRKAAYVRYFNSSAFFFSGFFVVFLSVLPYALIKTIILRKIFTTISFCIVLRMAVTRQFPWAVQTWYDSLGAINKIQDFLQKQEYKTLEYNLTTTEVVMENVTAFWEEGFGELLEKAKQNSNDRKISNGDNSLFFSNFSLLGAPVLKDINFKIERGQLLAVAGSTGAGKTSLLMMIMGELEPSEGKIKHSGRISFCSQFSWIMPGTIKENIIFGVSYDEYRYRSVIKACQLEEDISKFAEKDNIVLGEGGITLSGGQRARISLARAVYKDADLYLLDSPFGYLDVLTEKEIFESCVCKLMANKTRILVTSKMEHLKKADKILILHEGSCYFYGTFSELQSLRPDFSSKLMGYDSFDQFSAERRNSIITETLRRFSLEGDAAVSWNETKKQSFKQTGEFGEKRKNSILNPINSIRKFSIVQKTPLQMNGIEEDFNEPVERRLSLVAGSEQGEAILPISNMINSGPTFQRQRRQSVLNLMTCSPGSQGQSIHRRTAASTRKMSLAPQANLTEMDIYSRRLSQDSGLEISEEINEEDLKECFFDDVESIPPVTTWNTYLRYVTIHKNLVFVLIWCLVIFLAEVAVSLVVLWLLNKTASQEKGNSTQSINSSYAVIFTNTSTYYVFYIYVGVADTLLALGFFRGLPLVHTLITVSKILHRKMLRAVLQAPMSTLNTLKAGGILNRFTKDIAILDDLLPLTIFDFIQLLLIVIGAVVVVSALQPYIFLATVPVIAAFITLRAYFLHTSQQLKQLESEGRSPIFTHLVTSLKGLWTLRAFGRQPYFETLFHKALNLHTANWFLYLSTLRWFQMRMEIIFVIFFIAVTFISILTTGEGEGTIGIILTLAMNIMGTLQWAVNSSIDVDSLMRSVSRVFKFIDMPTEESKPPTKSFKPSKDAQLSKVLITENHHVKEDDIWPSGGQMTVKDLTAKYIDGGNAILENISFSISPGQRVGLLGRTGSGKSTLLSAFLRLLNTEGEIQIDGVSWDSVTLQEWRKAFGVIPQKVFIFSGTFRKNLDPYGQWNDQEIWKVADEVGLKSVIEQFPGKLDFVLVDGGYVLSHGHKQLMCLARSVLSKAKILLLDEPSAHLDPITYQIIRRTLKQAFADCTVILSEHRIEAMLECQRFLVIEESKVRQYDSIQKLLSEKSLFRQAISPSDRLRFLPHRSSSKHRSRSKIAALKEETEEEVQETRL</sequence>
<dbReference type="Gene3D" id="3.40.50.300">
    <property type="entry name" value="P-loop containing nucleotide triphosphate hydrolases"/>
    <property type="match status" value="2"/>
</dbReference>
<evidence type="ECO:0000313" key="42">
    <source>
        <dbReference type="Ensembl" id="ENSUMAP00000003642"/>
    </source>
</evidence>
<feature type="transmembrane region" description="Helical" evidence="38">
    <location>
        <begin position="64"/>
        <end position="83"/>
    </location>
</feature>
<dbReference type="Ensembl" id="ENSUMAT00000004465.1">
    <property type="protein sequence ID" value="ENSUMAP00000003642.1"/>
    <property type="gene ID" value="ENSUMAG00000003001.1"/>
</dbReference>
<keyword evidence="25 38" id="KW-0868">Chloride</keyword>
<feature type="domain" description="ABC transporter" evidence="40">
    <location>
        <begin position="415"/>
        <end position="638"/>
    </location>
</feature>
<dbReference type="GO" id="GO:0071320">
    <property type="term" value="P:cellular response to cAMP"/>
    <property type="evidence" value="ECO:0007669"/>
    <property type="project" value="Ensembl"/>
</dbReference>
<keyword evidence="27" id="KW-0539">Nucleus</keyword>
<comment type="catalytic activity">
    <reaction evidence="36">
        <text>ATP + H2O = ADP + phosphate + H(+)</text>
        <dbReference type="Rhea" id="RHEA:13065"/>
        <dbReference type="ChEBI" id="CHEBI:15377"/>
        <dbReference type="ChEBI" id="CHEBI:15378"/>
        <dbReference type="ChEBI" id="CHEBI:30616"/>
        <dbReference type="ChEBI" id="CHEBI:43474"/>
        <dbReference type="ChEBI" id="CHEBI:456216"/>
    </reaction>
    <physiologicalReaction direction="left-to-right" evidence="36">
        <dbReference type="Rhea" id="RHEA:13066"/>
    </physiologicalReaction>
</comment>
<keyword evidence="10" id="KW-1003">Cell membrane</keyword>
<dbReference type="GO" id="GO:0016887">
    <property type="term" value="F:ATP hydrolysis activity"/>
    <property type="evidence" value="ECO:0007669"/>
    <property type="project" value="Ensembl"/>
</dbReference>
<dbReference type="GO" id="GO:0050891">
    <property type="term" value="P:multicellular organismal-level water homeostasis"/>
    <property type="evidence" value="ECO:0007669"/>
    <property type="project" value="Ensembl"/>
</dbReference>
<feature type="transmembrane region" description="Helical" evidence="38">
    <location>
        <begin position="979"/>
        <end position="1001"/>
    </location>
</feature>
<dbReference type="GO" id="GO:0051649">
    <property type="term" value="P:establishment of localization in cell"/>
    <property type="evidence" value="ECO:0007669"/>
    <property type="project" value="Ensembl"/>
</dbReference>
<dbReference type="GO" id="GO:0140359">
    <property type="term" value="F:ABC-type transporter activity"/>
    <property type="evidence" value="ECO:0007669"/>
    <property type="project" value="InterPro"/>
</dbReference>
<keyword evidence="16" id="KW-0256">Endoplasmic reticulum</keyword>
<evidence type="ECO:0000256" key="4">
    <source>
        <dbReference type="ARBA" id="ARBA00004477"/>
    </source>
</evidence>
<dbReference type="GO" id="GO:0071889">
    <property type="term" value="F:14-3-3 protein binding"/>
    <property type="evidence" value="ECO:0007669"/>
    <property type="project" value="Ensembl"/>
</dbReference>
<dbReference type="GO" id="GO:0034707">
    <property type="term" value="C:chloride channel complex"/>
    <property type="evidence" value="ECO:0007669"/>
    <property type="project" value="UniProtKB-UniRule"/>
</dbReference>
<dbReference type="InterPro" id="IPR017871">
    <property type="entry name" value="ABC_transporter-like_CS"/>
</dbReference>
<evidence type="ECO:0000256" key="2">
    <source>
        <dbReference type="ARBA" id="ARBA00004195"/>
    </source>
</evidence>
<dbReference type="GO" id="GO:1904322">
    <property type="term" value="P:cellular response to forskolin"/>
    <property type="evidence" value="ECO:0007669"/>
    <property type="project" value="Ensembl"/>
</dbReference>
<dbReference type="EC" id="5.6.1.6" evidence="7 38"/>
<feature type="transmembrane region" description="Helical" evidence="38">
    <location>
        <begin position="296"/>
        <end position="318"/>
    </location>
</feature>
<dbReference type="GO" id="GO:0006695">
    <property type="term" value="P:cholesterol biosynthetic process"/>
    <property type="evidence" value="ECO:0007669"/>
    <property type="project" value="Ensembl"/>
</dbReference>
<dbReference type="PANTHER" id="PTHR24223">
    <property type="entry name" value="ATP-BINDING CASSETTE SUB-FAMILY C"/>
    <property type="match status" value="1"/>
</dbReference>
<dbReference type="GO" id="GO:0009986">
    <property type="term" value="C:cell surface"/>
    <property type="evidence" value="ECO:0007669"/>
    <property type="project" value="Ensembl"/>
</dbReference>
<feature type="region of interest" description="Disordered" evidence="39">
    <location>
        <begin position="1447"/>
        <end position="1475"/>
    </location>
</feature>
<evidence type="ECO:0000256" key="15">
    <source>
        <dbReference type="ARBA" id="ARBA00022753"/>
    </source>
</evidence>
<feature type="transmembrane region" description="Helical" evidence="38">
    <location>
        <begin position="187"/>
        <end position="207"/>
    </location>
</feature>
<dbReference type="GO" id="GO:0019869">
    <property type="term" value="F:chloride channel inhibitor activity"/>
    <property type="evidence" value="ECO:0007669"/>
    <property type="project" value="Ensembl"/>
</dbReference>
<dbReference type="CDD" id="cd03291">
    <property type="entry name" value="ABCC_CFTR1"/>
    <property type="match status" value="1"/>
</dbReference>
<dbReference type="Gene3D" id="1.20.1560.10">
    <property type="entry name" value="ABC transporter type 1, transmembrane domain"/>
    <property type="match status" value="2"/>
</dbReference>
<dbReference type="FunFam" id="1.20.1560.10:FF:000019">
    <property type="entry name" value="Cystic fibrosis transmembrane conductance regulator"/>
    <property type="match status" value="1"/>
</dbReference>
<keyword evidence="29 38" id="KW-0407">Ion channel</keyword>
<dbReference type="GO" id="GO:0055038">
    <property type="term" value="C:recycling endosome membrane"/>
    <property type="evidence" value="ECO:0007669"/>
    <property type="project" value="UniProtKB-SubCell"/>
</dbReference>
<dbReference type="SUPFAM" id="SSF90123">
    <property type="entry name" value="ABC transporter transmembrane region"/>
    <property type="match status" value="2"/>
</dbReference>
<dbReference type="GO" id="GO:0051087">
    <property type="term" value="F:protein-folding chaperone binding"/>
    <property type="evidence" value="ECO:0007669"/>
    <property type="project" value="Ensembl"/>
</dbReference>
<feature type="compositionally biased region" description="Acidic residues" evidence="39">
    <location>
        <begin position="1465"/>
        <end position="1475"/>
    </location>
</feature>
<dbReference type="GO" id="GO:0048240">
    <property type="term" value="P:sperm capacitation"/>
    <property type="evidence" value="ECO:0007669"/>
    <property type="project" value="Ensembl"/>
</dbReference>
<reference evidence="42" key="1">
    <citation type="submission" date="2019-03" db="UniProtKB">
        <authorList>
            <consortium name="Ensembl"/>
        </authorList>
    </citation>
    <scope>IDENTIFICATION</scope>
</reference>
<comment type="similarity">
    <text evidence="6 38">Belongs to the ABC transporter superfamily. ABCC family. CFTR transporter (TC 3.A.1.202) subfamily.</text>
</comment>
<feature type="transmembrane region" description="Helical" evidence="38">
    <location>
        <begin position="1122"/>
        <end position="1140"/>
    </location>
</feature>
<evidence type="ECO:0000256" key="38">
    <source>
        <dbReference type="RuleBase" id="RU362037"/>
    </source>
</evidence>
<dbReference type="GO" id="GO:0005789">
    <property type="term" value="C:endoplasmic reticulum membrane"/>
    <property type="evidence" value="ECO:0007669"/>
    <property type="project" value="UniProtKB-SubCell"/>
</dbReference>
<evidence type="ECO:0000256" key="14">
    <source>
        <dbReference type="ARBA" id="ARBA00022741"/>
    </source>
</evidence>
<keyword evidence="11 38" id="KW-0597">Phosphoprotein</keyword>
<comment type="subunit">
    <text evidence="37">Monomer; does not require oligomerization for channel activity. May form oligomers in the membrane. Interacts with SLC26A3, SLC26A6 and NHERF1. Interacts with SHANK2. Interacts with MYO6. Interacts (via C-terminus) with GOPC (via PDZ domain); this promotes CFTR internalization and thereby decreases channel activity. Interacts with SLC4A7 through NHERF1. Found in a complex with MYO5B and RAB11A. Interacts with ANO1. Interacts with SLC26A8. Interacts with AHCYL1; the interaction increases CFTR activity. Interacts with CSE1L. The core-glycosylated form interacts with GORASP2 (via PDZ GRASP-type 1 domain) in respone to ER stress. Interacts with MARCHF2; the interaction leads to CFTR ubiqtuitination and degradation. Interacts with ADGRG2.</text>
</comment>